<evidence type="ECO:0000313" key="3">
    <source>
        <dbReference type="Proteomes" id="UP000241394"/>
    </source>
</evidence>
<dbReference type="FunCoup" id="A0A2R6S367">
    <property type="interactions" value="289"/>
</dbReference>
<dbReference type="OMA" id="RIKVEDR"/>
<dbReference type="OrthoDB" id="1653570at2759"/>
<dbReference type="PANTHER" id="PTHR35771:SF3">
    <property type="entry name" value="TRANSMEMBRANE PROTEIN"/>
    <property type="match status" value="1"/>
</dbReference>
<keyword evidence="1" id="KW-1133">Transmembrane helix</keyword>
<keyword evidence="3" id="KW-1185">Reference proteome</keyword>
<name>A0A2R6S367_ACTCC</name>
<evidence type="ECO:0000256" key="1">
    <source>
        <dbReference type="SAM" id="Phobius"/>
    </source>
</evidence>
<dbReference type="Proteomes" id="UP000241394">
    <property type="component" value="Chromosome LG1"/>
</dbReference>
<dbReference type="InParanoid" id="A0A2R6S367"/>
<feature type="transmembrane region" description="Helical" evidence="1">
    <location>
        <begin position="20"/>
        <end position="43"/>
    </location>
</feature>
<organism evidence="2 3">
    <name type="scientific">Actinidia chinensis var. chinensis</name>
    <name type="common">Chinese soft-hair kiwi</name>
    <dbReference type="NCBI Taxonomy" id="1590841"/>
    <lineage>
        <taxon>Eukaryota</taxon>
        <taxon>Viridiplantae</taxon>
        <taxon>Streptophyta</taxon>
        <taxon>Embryophyta</taxon>
        <taxon>Tracheophyta</taxon>
        <taxon>Spermatophyta</taxon>
        <taxon>Magnoliopsida</taxon>
        <taxon>eudicotyledons</taxon>
        <taxon>Gunneridae</taxon>
        <taxon>Pentapetalae</taxon>
        <taxon>asterids</taxon>
        <taxon>Ericales</taxon>
        <taxon>Actinidiaceae</taxon>
        <taxon>Actinidia</taxon>
    </lineage>
</organism>
<reference evidence="2 3" key="1">
    <citation type="submission" date="2017-07" db="EMBL/GenBank/DDBJ databases">
        <title>An improved, manually edited Actinidia chinensis var. chinensis (kiwifruit) genome highlights the challenges associated with draft genomes and gene prediction in plants.</title>
        <authorList>
            <person name="Pilkington S."/>
            <person name="Crowhurst R."/>
            <person name="Hilario E."/>
            <person name="Nardozza S."/>
            <person name="Fraser L."/>
            <person name="Peng Y."/>
            <person name="Gunaseelan K."/>
            <person name="Simpson R."/>
            <person name="Tahir J."/>
            <person name="Deroles S."/>
            <person name="Templeton K."/>
            <person name="Luo Z."/>
            <person name="Davy M."/>
            <person name="Cheng C."/>
            <person name="Mcneilage M."/>
            <person name="Scaglione D."/>
            <person name="Liu Y."/>
            <person name="Zhang Q."/>
            <person name="Datson P."/>
            <person name="De Silva N."/>
            <person name="Gardiner S."/>
            <person name="Bassett H."/>
            <person name="Chagne D."/>
            <person name="Mccallum J."/>
            <person name="Dzierzon H."/>
            <person name="Deng C."/>
            <person name="Wang Y.-Y."/>
            <person name="Barron N."/>
            <person name="Manako K."/>
            <person name="Bowen J."/>
            <person name="Foster T."/>
            <person name="Erridge Z."/>
            <person name="Tiffin H."/>
            <person name="Waite C."/>
            <person name="Davies K."/>
            <person name="Grierson E."/>
            <person name="Laing W."/>
            <person name="Kirk R."/>
            <person name="Chen X."/>
            <person name="Wood M."/>
            <person name="Montefiori M."/>
            <person name="Brummell D."/>
            <person name="Schwinn K."/>
            <person name="Catanach A."/>
            <person name="Fullerton C."/>
            <person name="Li D."/>
            <person name="Meiyalaghan S."/>
            <person name="Nieuwenhuizen N."/>
            <person name="Read N."/>
            <person name="Prakash R."/>
            <person name="Hunter D."/>
            <person name="Zhang H."/>
            <person name="Mckenzie M."/>
            <person name="Knabel M."/>
            <person name="Harris A."/>
            <person name="Allan A."/>
            <person name="Chen A."/>
            <person name="Janssen B."/>
            <person name="Plunkett B."/>
            <person name="Dwamena C."/>
            <person name="Voogd C."/>
            <person name="Leif D."/>
            <person name="Lafferty D."/>
            <person name="Souleyre E."/>
            <person name="Varkonyi-Gasic E."/>
            <person name="Gambi F."/>
            <person name="Hanley J."/>
            <person name="Yao J.-L."/>
            <person name="Cheung J."/>
            <person name="David K."/>
            <person name="Warren B."/>
            <person name="Marsh K."/>
            <person name="Snowden K."/>
            <person name="Lin-Wang K."/>
            <person name="Brian L."/>
            <person name="Martinez-Sanchez M."/>
            <person name="Wang M."/>
            <person name="Ileperuma N."/>
            <person name="Macnee N."/>
            <person name="Campin R."/>
            <person name="Mcatee P."/>
            <person name="Drummond R."/>
            <person name="Espley R."/>
            <person name="Ireland H."/>
            <person name="Wu R."/>
            <person name="Atkinson R."/>
            <person name="Karunairetnam S."/>
            <person name="Bulley S."/>
            <person name="Chunkath S."/>
            <person name="Hanley Z."/>
            <person name="Storey R."/>
            <person name="Thrimawithana A."/>
            <person name="Thomson S."/>
            <person name="David C."/>
            <person name="Testolin R."/>
        </authorList>
    </citation>
    <scope>NUCLEOTIDE SEQUENCE [LARGE SCALE GENOMIC DNA]</scope>
    <source>
        <strain evidence="3">cv. Red5</strain>
        <tissue evidence="2">Young leaf</tissue>
    </source>
</reference>
<reference evidence="3" key="2">
    <citation type="journal article" date="2018" name="BMC Genomics">
        <title>A manually annotated Actinidia chinensis var. chinensis (kiwifruit) genome highlights the challenges associated with draft genomes and gene prediction in plants.</title>
        <authorList>
            <person name="Pilkington S.M."/>
            <person name="Crowhurst R."/>
            <person name="Hilario E."/>
            <person name="Nardozza S."/>
            <person name="Fraser L."/>
            <person name="Peng Y."/>
            <person name="Gunaseelan K."/>
            <person name="Simpson R."/>
            <person name="Tahir J."/>
            <person name="Deroles S.C."/>
            <person name="Templeton K."/>
            <person name="Luo Z."/>
            <person name="Davy M."/>
            <person name="Cheng C."/>
            <person name="McNeilage M."/>
            <person name="Scaglione D."/>
            <person name="Liu Y."/>
            <person name="Zhang Q."/>
            <person name="Datson P."/>
            <person name="De Silva N."/>
            <person name="Gardiner S.E."/>
            <person name="Bassett H."/>
            <person name="Chagne D."/>
            <person name="McCallum J."/>
            <person name="Dzierzon H."/>
            <person name="Deng C."/>
            <person name="Wang Y.Y."/>
            <person name="Barron L."/>
            <person name="Manako K."/>
            <person name="Bowen J."/>
            <person name="Foster T.M."/>
            <person name="Erridge Z.A."/>
            <person name="Tiffin H."/>
            <person name="Waite C.N."/>
            <person name="Davies K.M."/>
            <person name="Grierson E.P."/>
            <person name="Laing W.A."/>
            <person name="Kirk R."/>
            <person name="Chen X."/>
            <person name="Wood M."/>
            <person name="Montefiori M."/>
            <person name="Brummell D.A."/>
            <person name="Schwinn K.E."/>
            <person name="Catanach A."/>
            <person name="Fullerton C."/>
            <person name="Li D."/>
            <person name="Meiyalaghan S."/>
            <person name="Nieuwenhuizen N."/>
            <person name="Read N."/>
            <person name="Prakash R."/>
            <person name="Hunter D."/>
            <person name="Zhang H."/>
            <person name="McKenzie M."/>
            <person name="Knabel M."/>
            <person name="Harris A."/>
            <person name="Allan A.C."/>
            <person name="Gleave A."/>
            <person name="Chen A."/>
            <person name="Janssen B.J."/>
            <person name="Plunkett B."/>
            <person name="Ampomah-Dwamena C."/>
            <person name="Voogd C."/>
            <person name="Leif D."/>
            <person name="Lafferty D."/>
            <person name="Souleyre E.J.F."/>
            <person name="Varkonyi-Gasic E."/>
            <person name="Gambi F."/>
            <person name="Hanley J."/>
            <person name="Yao J.L."/>
            <person name="Cheung J."/>
            <person name="David K.M."/>
            <person name="Warren B."/>
            <person name="Marsh K."/>
            <person name="Snowden K.C."/>
            <person name="Lin-Wang K."/>
            <person name="Brian L."/>
            <person name="Martinez-Sanchez M."/>
            <person name="Wang M."/>
            <person name="Ileperuma N."/>
            <person name="Macnee N."/>
            <person name="Campin R."/>
            <person name="McAtee P."/>
            <person name="Drummond R.S.M."/>
            <person name="Espley R.V."/>
            <person name="Ireland H.S."/>
            <person name="Wu R."/>
            <person name="Atkinson R.G."/>
            <person name="Karunairetnam S."/>
            <person name="Bulley S."/>
            <person name="Chunkath S."/>
            <person name="Hanley Z."/>
            <person name="Storey R."/>
            <person name="Thrimawithana A.H."/>
            <person name="Thomson S."/>
            <person name="David C."/>
            <person name="Testolin R."/>
            <person name="Huang H."/>
            <person name="Hellens R.P."/>
            <person name="Schaffer R.J."/>
        </authorList>
    </citation>
    <scope>NUCLEOTIDE SEQUENCE [LARGE SCALE GENOMIC DNA]</scope>
    <source>
        <strain evidence="3">cv. Red5</strain>
    </source>
</reference>
<dbReference type="EMBL" id="NKQK01000001">
    <property type="protein sequence ID" value="PSS36726.1"/>
    <property type="molecule type" value="Genomic_DNA"/>
</dbReference>
<proteinExistence type="predicted"/>
<accession>A0A2R6S367</accession>
<dbReference type="PANTHER" id="PTHR35771">
    <property type="entry name" value="TRANSMEMBRANE PROTEIN-RELATED"/>
    <property type="match status" value="1"/>
</dbReference>
<sequence length="139" mass="15656">MFDFGDELVFGSQRIPWLLWIQILVLLLLIILLYYLIIFALGLDLSVNAAAASPSSAAASTSRLHDAKVDEIHCIEHDEGTTTTQIRKVRREDLQERLPRSYHPCHYFGLAKQAFLKCLGLDLSSKDPLGEARESDKNT</sequence>
<gene>
    <name evidence="2" type="ORF">CEY00_Acc01248</name>
</gene>
<comment type="caution">
    <text evidence="2">The sequence shown here is derived from an EMBL/GenBank/DDBJ whole genome shotgun (WGS) entry which is preliminary data.</text>
</comment>
<keyword evidence="1" id="KW-0472">Membrane</keyword>
<protein>
    <submittedName>
        <fullName evidence="2">Classical arabinogalactan protein</fullName>
    </submittedName>
</protein>
<dbReference type="AlphaFoldDB" id="A0A2R6S367"/>
<keyword evidence="1" id="KW-0812">Transmembrane</keyword>
<dbReference type="Gramene" id="PSS36726">
    <property type="protein sequence ID" value="PSS36726"/>
    <property type="gene ID" value="CEY00_Acc01248"/>
</dbReference>
<evidence type="ECO:0000313" key="2">
    <source>
        <dbReference type="EMBL" id="PSS36726.1"/>
    </source>
</evidence>